<feature type="transmembrane region" description="Helical" evidence="2">
    <location>
        <begin position="425"/>
        <end position="443"/>
    </location>
</feature>
<evidence type="ECO:0008006" key="5">
    <source>
        <dbReference type="Google" id="ProtNLM"/>
    </source>
</evidence>
<dbReference type="InterPro" id="IPR036259">
    <property type="entry name" value="MFS_trans_sf"/>
</dbReference>
<dbReference type="AlphaFoldDB" id="A0AAN7PFN4"/>
<dbReference type="Proteomes" id="UP001353858">
    <property type="component" value="Unassembled WGS sequence"/>
</dbReference>
<reference evidence="4" key="1">
    <citation type="submission" date="2023-01" db="EMBL/GenBank/DDBJ databases">
        <title>Key to firefly adult light organ development and bioluminescence: homeobox transcription factors regulate luciferase expression and transportation to peroxisome.</title>
        <authorList>
            <person name="Fu X."/>
        </authorList>
    </citation>
    <scope>NUCLEOTIDE SEQUENCE [LARGE SCALE GENOMIC DNA]</scope>
</reference>
<comment type="caution">
    <text evidence="3">The sequence shown here is derived from an EMBL/GenBank/DDBJ whole genome shotgun (WGS) entry which is preliminary data.</text>
</comment>
<keyword evidence="2" id="KW-0812">Transmembrane</keyword>
<proteinExistence type="predicted"/>
<feature type="transmembrane region" description="Helical" evidence="2">
    <location>
        <begin position="463"/>
        <end position="483"/>
    </location>
</feature>
<evidence type="ECO:0000313" key="3">
    <source>
        <dbReference type="EMBL" id="KAK4884769.1"/>
    </source>
</evidence>
<gene>
    <name evidence="3" type="ORF">RN001_001040</name>
</gene>
<evidence type="ECO:0000256" key="2">
    <source>
        <dbReference type="SAM" id="Phobius"/>
    </source>
</evidence>
<name>A0AAN7PFN4_9COLE</name>
<dbReference type="EMBL" id="JARPUR010000001">
    <property type="protein sequence ID" value="KAK4884769.1"/>
    <property type="molecule type" value="Genomic_DNA"/>
</dbReference>
<keyword evidence="2" id="KW-1133">Transmembrane helix</keyword>
<sequence length="538" mass="61031">MATSDRNYYSNPAFCQQSEFYHYSLQSSRSPQKGVTRSHSVRQSPVGALSPTHSADNNFDNLQGNLPPKPGLKPSKLECNNDSYEEQSFYEEILVDDNGLIKKKKIVIVPTVDNRNGNFLPRYQRVSNDNYQCQIKDLEDKHNGNRYALVPTDENIQSNTKNQKNRYEYTQFRQGNGNYNLSPSKNRYLQESYELGHRSVHRYAVIPGDEETDFTTDDRYEICQENSRLKYAVIPQQPKQTRQTRYEYIDSINDFPENAIQQPKQMTSPITVRKAENLPATQKLHELLTTPKKTPVKSPQQMTSTNFLNKSIVSDPFVTPNKILRKTSLDRNPKAQQKLNYVLSTRQQHQDKRHTAIVTPICSSPIQSVYSETTYSNKSESWMNLSGQKQPVHATLTVAAFMMIICGGLTSCLCFYMVSFMGRLYFLDFGIVSGFACLLLGLLGCRSRNQYYWLPNRNYMSGYIILTLFSLLTCVGLLVLLFMQPKPGSPLADMTSGAVCGISVLSLILASAGVMASYCCKLPPPDNRVEHCARGFTV</sequence>
<organism evidence="3 4">
    <name type="scientific">Aquatica leii</name>
    <dbReference type="NCBI Taxonomy" id="1421715"/>
    <lineage>
        <taxon>Eukaryota</taxon>
        <taxon>Metazoa</taxon>
        <taxon>Ecdysozoa</taxon>
        <taxon>Arthropoda</taxon>
        <taxon>Hexapoda</taxon>
        <taxon>Insecta</taxon>
        <taxon>Pterygota</taxon>
        <taxon>Neoptera</taxon>
        <taxon>Endopterygota</taxon>
        <taxon>Coleoptera</taxon>
        <taxon>Polyphaga</taxon>
        <taxon>Elateriformia</taxon>
        <taxon>Elateroidea</taxon>
        <taxon>Lampyridae</taxon>
        <taxon>Luciolinae</taxon>
        <taxon>Aquatica</taxon>
    </lineage>
</organism>
<feature type="compositionally biased region" description="Polar residues" evidence="1">
    <location>
        <begin position="29"/>
        <end position="43"/>
    </location>
</feature>
<feature type="transmembrane region" description="Helical" evidence="2">
    <location>
        <begin position="495"/>
        <end position="518"/>
    </location>
</feature>
<accession>A0AAN7PFN4</accession>
<evidence type="ECO:0000313" key="4">
    <source>
        <dbReference type="Proteomes" id="UP001353858"/>
    </source>
</evidence>
<evidence type="ECO:0000256" key="1">
    <source>
        <dbReference type="SAM" id="MobiDB-lite"/>
    </source>
</evidence>
<feature type="region of interest" description="Disordered" evidence="1">
    <location>
        <begin position="29"/>
        <end position="73"/>
    </location>
</feature>
<keyword evidence="4" id="KW-1185">Reference proteome</keyword>
<protein>
    <recommendedName>
        <fullName evidence="5">Sanpodo</fullName>
    </recommendedName>
</protein>
<feature type="transmembrane region" description="Helical" evidence="2">
    <location>
        <begin position="396"/>
        <end position="418"/>
    </location>
</feature>
<feature type="compositionally biased region" description="Polar residues" evidence="1">
    <location>
        <begin position="51"/>
        <end position="64"/>
    </location>
</feature>
<keyword evidence="2" id="KW-0472">Membrane</keyword>
<dbReference type="SUPFAM" id="SSF103473">
    <property type="entry name" value="MFS general substrate transporter"/>
    <property type="match status" value="1"/>
</dbReference>